<dbReference type="InterPro" id="IPR056863">
    <property type="entry name" value="LMN_ATRN_NET-like_EGF"/>
</dbReference>
<evidence type="ECO:0000256" key="10">
    <source>
        <dbReference type="ARBA" id="ARBA00023180"/>
    </source>
</evidence>
<feature type="disulfide bond" evidence="15">
    <location>
        <begin position="1273"/>
        <end position="1285"/>
    </location>
</feature>
<evidence type="ECO:0000256" key="13">
    <source>
        <dbReference type="ARBA" id="ARBA00065619"/>
    </source>
</evidence>
<dbReference type="KEGG" id="hazt:108666416"/>
<dbReference type="PROSITE" id="PS51115">
    <property type="entry name" value="LAMININ_IVA"/>
    <property type="match status" value="1"/>
</dbReference>
<comment type="subunit">
    <text evidence="13">Laminin is a complex glycoprotein, consisting of three different polypeptide chains (alpha, beta, gamma), which are bound to each other by disulfide bonds into a cross-shaped molecule comprising one long and three short arms with globules at each end.</text>
</comment>
<evidence type="ECO:0000256" key="11">
    <source>
        <dbReference type="ARBA" id="ARBA00023273"/>
    </source>
</evidence>
<feature type="domain" description="Laminin EGF-like" evidence="20">
    <location>
        <begin position="1760"/>
        <end position="1816"/>
    </location>
</feature>
<evidence type="ECO:0000259" key="19">
    <source>
        <dbReference type="PROSITE" id="PS50025"/>
    </source>
</evidence>
<dbReference type="FunFam" id="2.60.120.260:FF:000092">
    <property type="entry name" value="Laminin subunit alpha-3"/>
    <property type="match status" value="1"/>
</dbReference>
<keyword evidence="9 15" id="KW-1015">Disulfide bond</keyword>
<dbReference type="FunFam" id="2.10.25.10:FF:000051">
    <property type="entry name" value="Laminin subunit alpha 4"/>
    <property type="match status" value="1"/>
</dbReference>
<reference evidence="24" key="1">
    <citation type="submission" date="2025-08" db="UniProtKB">
        <authorList>
            <consortium name="RefSeq"/>
        </authorList>
    </citation>
    <scope>IDENTIFICATION</scope>
    <source>
        <tissue evidence="24">Whole organism</tissue>
    </source>
</reference>
<evidence type="ECO:0000256" key="17">
    <source>
        <dbReference type="SAM" id="MobiDB-lite"/>
    </source>
</evidence>
<feature type="disulfide bond" evidence="15">
    <location>
        <begin position="1294"/>
        <end position="1303"/>
    </location>
</feature>
<feature type="signal peptide" evidence="18">
    <location>
        <begin position="1"/>
        <end position="21"/>
    </location>
</feature>
<dbReference type="PROSITE" id="PS00652">
    <property type="entry name" value="TNFR_NGFR_1"/>
    <property type="match status" value="1"/>
</dbReference>
<evidence type="ECO:0000256" key="4">
    <source>
        <dbReference type="ARBA" id="ARBA00022530"/>
    </source>
</evidence>
<feature type="coiled-coil region" evidence="16">
    <location>
        <begin position="2241"/>
        <end position="2268"/>
    </location>
</feature>
<feature type="chain" id="PRO_5034578461" evidence="18">
    <location>
        <begin position="22"/>
        <end position="3574"/>
    </location>
</feature>
<dbReference type="PRINTS" id="PR00011">
    <property type="entry name" value="EGFLAMININ"/>
</dbReference>
<keyword evidence="5 18" id="KW-0732">Signal</keyword>
<keyword evidence="4" id="KW-0272">Extracellular matrix</keyword>
<dbReference type="Pfam" id="PF02210">
    <property type="entry name" value="Laminin_G_2"/>
    <property type="match status" value="4"/>
</dbReference>
<feature type="domain" description="Laminin EGF-like" evidence="20">
    <location>
        <begin position="729"/>
        <end position="781"/>
    </location>
</feature>
<feature type="region of interest" description="Disordered" evidence="17">
    <location>
        <begin position="3114"/>
        <end position="3217"/>
    </location>
</feature>
<dbReference type="SMART" id="SM00136">
    <property type="entry name" value="LamNT"/>
    <property type="match status" value="1"/>
</dbReference>
<feature type="disulfide bond" evidence="15">
    <location>
        <begin position="467"/>
        <end position="476"/>
    </location>
</feature>
<dbReference type="Pfam" id="PF24973">
    <property type="entry name" value="EGF_LMN_ATRN"/>
    <property type="match status" value="1"/>
</dbReference>
<comment type="subcellular location">
    <subcellularLocation>
        <location evidence="2">Cell projection</location>
    </subcellularLocation>
    <subcellularLocation>
        <location evidence="1">Secreted</location>
        <location evidence="1">Extracellular space</location>
        <location evidence="1">Extracellular matrix</location>
        <location evidence="1">Basement membrane</location>
    </subcellularLocation>
</comment>
<dbReference type="PROSITE" id="PS01248">
    <property type="entry name" value="EGF_LAM_1"/>
    <property type="match status" value="8"/>
</dbReference>
<feature type="disulfide bond" evidence="15">
    <location>
        <begin position="649"/>
        <end position="658"/>
    </location>
</feature>
<dbReference type="RefSeq" id="XP_018008782.1">
    <property type="nucleotide sequence ID" value="XM_018153293.2"/>
</dbReference>
<keyword evidence="7" id="KW-0084">Basement membrane</keyword>
<dbReference type="FunFam" id="2.10.25.10:FF:000069">
    <property type="entry name" value="Laminin subunit alpha 1"/>
    <property type="match status" value="1"/>
</dbReference>
<dbReference type="Gene3D" id="2.10.25.10">
    <property type="entry name" value="Laminin"/>
    <property type="match status" value="20"/>
</dbReference>
<feature type="domain" description="Laminin EGF-like" evidence="20">
    <location>
        <begin position="629"/>
        <end position="678"/>
    </location>
</feature>
<evidence type="ECO:0000256" key="2">
    <source>
        <dbReference type="ARBA" id="ARBA00004316"/>
    </source>
</evidence>
<feature type="disulfide bond" evidence="15">
    <location>
        <begin position="1729"/>
        <end position="1738"/>
    </location>
</feature>
<dbReference type="Pfam" id="PF00052">
    <property type="entry name" value="Laminin_B"/>
    <property type="match status" value="1"/>
</dbReference>
<evidence type="ECO:0000313" key="24">
    <source>
        <dbReference type="RefSeq" id="XP_018008782.1"/>
    </source>
</evidence>
<feature type="compositionally biased region" description="Basic and acidic residues" evidence="17">
    <location>
        <begin position="3199"/>
        <end position="3208"/>
    </location>
</feature>
<evidence type="ECO:0000256" key="18">
    <source>
        <dbReference type="SAM" id="SignalP"/>
    </source>
</evidence>
<dbReference type="Proteomes" id="UP000694843">
    <property type="component" value="Unplaced"/>
</dbReference>
<feature type="disulfide bond" evidence="15">
    <location>
        <begin position="494"/>
        <end position="511"/>
    </location>
</feature>
<feature type="domain" description="Laminin G" evidence="19">
    <location>
        <begin position="2550"/>
        <end position="2747"/>
    </location>
</feature>
<evidence type="ECO:0000256" key="14">
    <source>
        <dbReference type="PROSITE-ProRule" id="PRU00122"/>
    </source>
</evidence>
<feature type="disulfide bond" evidence="15">
    <location>
        <begin position="752"/>
        <end position="761"/>
    </location>
</feature>
<dbReference type="OrthoDB" id="10011303at2759"/>
<name>A0A8B7N4J5_HYAAZ</name>
<dbReference type="Pfam" id="PF00053">
    <property type="entry name" value="EGF_laminin"/>
    <property type="match status" value="19"/>
</dbReference>
<feature type="disulfide bond" evidence="15">
    <location>
        <begin position="1889"/>
        <end position="1898"/>
    </location>
</feature>
<evidence type="ECO:0000256" key="9">
    <source>
        <dbReference type="ARBA" id="ARBA00023157"/>
    </source>
</evidence>
<dbReference type="GO" id="GO:0042995">
    <property type="term" value="C:cell projection"/>
    <property type="evidence" value="ECO:0007669"/>
    <property type="project" value="UniProtKB-SubCell"/>
</dbReference>
<feature type="domain" description="Laminin EGF-like" evidence="20">
    <location>
        <begin position="446"/>
        <end position="491"/>
    </location>
</feature>
<feature type="disulfide bond" evidence="14">
    <location>
        <begin position="3076"/>
        <end position="3103"/>
    </location>
</feature>
<dbReference type="PROSITE" id="PS50027">
    <property type="entry name" value="EGF_LAM_2"/>
    <property type="match status" value="13"/>
</dbReference>
<feature type="domain" description="Laminin G" evidence="19">
    <location>
        <begin position="2939"/>
        <end position="3103"/>
    </location>
</feature>
<keyword evidence="11" id="KW-0966">Cell projection</keyword>
<dbReference type="SMART" id="SM00180">
    <property type="entry name" value="EGF_Lam"/>
    <property type="match status" value="21"/>
</dbReference>
<feature type="disulfide bond" evidence="15">
    <location>
        <begin position="540"/>
        <end position="557"/>
    </location>
</feature>
<feature type="domain" description="Laminin G" evidence="19">
    <location>
        <begin position="3398"/>
        <end position="3571"/>
    </location>
</feature>
<comment type="caution">
    <text evidence="15">Lacks conserved residue(s) required for the propagation of feature annotation.</text>
</comment>
<dbReference type="Pfam" id="PF00054">
    <property type="entry name" value="Laminin_G_1"/>
    <property type="match status" value="1"/>
</dbReference>
<feature type="disulfide bond" evidence="15">
    <location>
        <begin position="559"/>
        <end position="568"/>
    </location>
</feature>
<feature type="disulfide bond" evidence="15">
    <location>
        <begin position="1275"/>
        <end position="1292"/>
    </location>
</feature>
<evidence type="ECO:0000256" key="15">
    <source>
        <dbReference type="PROSITE-ProRule" id="PRU00460"/>
    </source>
</evidence>
<accession>A0A8B7N4J5</accession>
<gene>
    <name evidence="24" type="primary">LOC108666416</name>
</gene>
<feature type="disulfide bond" evidence="15">
    <location>
        <begin position="1853"/>
        <end position="1867"/>
    </location>
</feature>
<dbReference type="Gene3D" id="2.60.120.260">
    <property type="entry name" value="Galactose-binding domain-like"/>
    <property type="match status" value="1"/>
</dbReference>
<keyword evidence="8 16" id="KW-0175">Coiled coil</keyword>
<dbReference type="OMA" id="ISHCAAH"/>
<sequence>MAPSVTYVLLYLFTQSSVVLSEVLTPPYFNLAENRRITATATCGEAVPQEELYCKLIGANVNRDVKYNLIQGQVCDVCDPSNPSKWHPPEYAIDGSERWWQSPPLSRGMQYNQVNLTVDLGQLFQVAYVLIKMGNSPRPGVWVLERSVDNGATYSPWQYFADSPNDCEKFFGAESLRPIVKDDDVTCTTQFSKVVPLEGGEIVVSLLNERPSAKNFFNSTVLQEFTRATNVRLRLLRTKTLLGHLMSVARQDPTVTRRYFYSVKDISIGGRCVCNGHAGVCDIADPNDPYKLQCRCQHNTCGAQCETCCPGYIQKKWRPSSYTDAFVCEPCNCHGHSEECIFDEDVNINNKSLDIHGNYEGGGVCQRCRDNTEGINCEKCVARFYRPRGKRESDIDACQPCQCYDAAHTGNCEDGTGRCECRIEFMPPYCDQCNFGYYDYPLCKPCDCFRNGTRGGICEVGGGQCPCEENYKGLNCDQCRNTYYGFPECKACNCSSIGSTSPICDTVTGQCNCVNNFGGQTCDQCEHGYFNHPQCEFCKCDSSGTTEEICDKETGRCLCKEGYSGTRCDNSAPGFWGYPLIRSCDCHSVGAVDKICDVDGYCRCFPGYSGPKCDQCRAGFYNFPVCDPCKCDRSGSNGDSCNEQGNCYCKHNFAGQQCQQCQEGYYIFPRCEECNCNPAGVIESFGGCGNAPEGSLCVCKPRVRGRICDVCEPLYWNLQPYNPDGCEECACNPAGTVGGLAVCSSEDGQCVCKPRVTQRRCDACKDGSFNLMEDNLFGCLDCGCNLGGSLHPVCDKMNGNCQCRPRVMGQRCDKPIDLHYFPSFHHLKYEAEDGRTAHTEAVRFGYDESQFPGYSWRGYAIFSELQLETIYDLVIERPSLYRLILAYRNPHDYPLQGKVVTTPVSSTSSQQDYFVLLPSAYYEATILTQNITTPCLLSSSDELCVHYGYPDVQHRFPYAWGSSAYTVEDWDGRHEVVTTYDDEEAIGKLKSVPMAWLTEEQSEIHFSFRVLKKGPHIVLLNYFTPSGNSKTVSVAVEAVSGGAQGAQSGRAILYDCAYSWVCRQVVMDFSGQVLQVMLDHTTITIVIKVEFEANLSGKTAKWQPSYLDNTTTVVYLNGSDPMVDVAGKLRAAGDYVFLVHYYQPNLPGFTAQVLVQNGKFYEGTLELEHCPSEAGCRAVVTHSGSDTVFSILENFVFTLKVPSHREVWADYALVVPATQYSSDLLHSLPRDNTAEFIEKCGKDNFQLRENITGFCRDATFALTVEFYGGALYCDCDYYGSYTIECEEFGGACPCRPNVIGRRCDRCKTGYFGFPNCQPCDCPSTALCNARNGDCICPPLVMGERCDQCVANTYGFDSIIGCEECQCSPAGVRGGNLQCDLVTGQCDCLNNVVGRRCDKCRAGYWTYPRCQSCDCDIRGTESDICDQTDARCYCKSNVEGRTCDSCVLGSYNLQESDPDGCTRCFCFGKSSTCSPSKFFWDKLYQMTGWSAVQLDLSGSALSASPEYQELDQLARMVRLNTSGLLAPRRENAVYFAAPSRFLGNRVTSYGGLFTYSILHFPDSDAQATSVSPDEAAVLGDVVLQGNNLTALYYETSFVPSGVRTSVAFSLNERNFRSSSGSQITRDQFMMLLHKLTGVYIRAHYHESDVETRLSDVTMDIATTIYYQGAEPAYSVEKCLCPPNYQGTSCEECAPGYYRAQTGPFGGFCVQCQCNRHTDTCDPVTGVCLNCQHNTVGDHCELCGRGYHGDATGQTPNDCLLCACPIPALSNNFADSCIVEVGRPPTCSCQPGYVGQQCQQCAPGHYGNPRAIGSFCQECRCNGNIDPEDPYACDDITGRCLRCLNHTAGDACEVCENSYYGDAIGRKDCRPCECNLCGTRTCDHRTGVCGCHGNVVGEQCDECAPDHWGLDSCQGCQPCQCGVAAVSSQCDLLTGDCLCQPGASGRYCDRCQPGFWNLTPRGCQDLLKITNFFRMWVLVDGVGCRECPYCIHTLLDTAGELEAMIMPTINEFESAAHSFFLNQRLNVINESAIELRPLVDDINLSSDDIKPVADAIDGLGAQALVNNVKLALENAKKSVDEGGMLKAEAQKVHDLVKNAHVLGQNVVAEINALVIGLEIGTGAQLEQALREGQLIVTQIESINLEHPLDVADEERQMSLEELANVTLLSQPIVDLQDLVKAKAELLQDLTDRVSDIEDHIASSHERTEAAGTMNTNNREYGLASLNTKLGQTKGTDKEVKKAVEEGQSLVDEAEENLKNITRTFRDFNAELGETRTQKTLLQAAVQTLASQLEDSEFPAQVAAEHTTQLLQRADQLDDLLSDTRQVSQNALEAANAYLNIVNAIGDARRVAEQAENASTTAVELSNGVRDNALETFNKSETIKQEAEMQVNQVEAELKPQLQESIELVQEVKDVNQHVSDALDDINRGLQQLETESDQLNTVTETRKAEEARLKSDQALATIVQITNRQQDDAAVARKAFNDGSEAKKSMDFGHIEVDRLEKDIPRIKDLAAELTETSATVRQRSLDLSDRLARLRTNIEKTRELTNKVRVGVDFQDDTTVEVFPPGDPSESSTSTKFSLYTRTEQPTGLLLFMGTPVGGHKLMRRTKTDDFMALEVVNGFARLTMDLGSGAESIENSEVYIADGVWRKISVERTGMVVSLNVHYEDNAGDERVATVTRVMPGRSSVLNLSPKVSRVFVGGIPEGIEVANSIRSTSYRGQVEELKINDHTIGLWNFRNNGTNNVHGHGAPERNRLVDLVPPTGLRFSGSGYAAIHTRDENAFHFADKFDISLKFKSFSDDGLLFVLRESPSEFLAVSLVKGYVRLQLNLGTGMAQLNSRVRYNDGVWHRVEAARQGRQAVLKVDGQVSQGTTPGTAEFLRSIPDTMYFGGYPAEHDLRFVTNTDFTGCIDEIVMSQLQFDLSKSKETADTLPGCPNKVASLVSFEKSKPGYVRLGSSENVGVKLVMKFRSGERDGTLFYTSSKDHSTYLMLSLKQGALLFESRPGGQIHTGAFNQYNDSEWHVVIAAREVNELRLDIDDYDAYELGVAGQQVRFDGSVYFGGVPSSIAPPNAKSFSGCIADATVNGQVMDFSSTDDRHNSLLQACDLHDHLESVFTFSPDESQEVTTPPEVYSERPRYDPDRGQVTPRVPDQRPGRGKATPKQPQQRPEIDDEDNEDLDEYNYEDRPPYRGPIDSQCRLPVEPHHPDRPLESYSMEDGARFGSKRDSRIEYLSLPYAIRGNFKFSFDFKTFDGNGMILYTSTISHTDFFAIYMKGGKIQFGYNVGRSKKMLSSNSMFVDNEWHSAVIEREGTRTRILVDGAQEASQVDANSVSERFVEFTAPYYFGGVDPSIWELVRSNTEGIELSFTGCLKSFRMNNQRVDDIDTMNSVSRCSDEVEPGVFFGVGKRSHIILRSRYTVGHQFQLSMDIKPRVNSAVLMSIHGRRDFILLQLHNGSLEFSVDNGAGIIKAAIAPVDPYSFCDGNWHKVGVVKLKNLVVLTVDGISATNTGHIGSTSTDTRHPLFLGSQPRLGQRRGQPVADMYVGCIKNVVLREEPINLAYSTFVGNVNAGSCPTD</sequence>
<dbReference type="SMART" id="SM00282">
    <property type="entry name" value="LamG"/>
    <property type="match status" value="5"/>
</dbReference>
<evidence type="ECO:0000256" key="8">
    <source>
        <dbReference type="ARBA" id="ARBA00023054"/>
    </source>
</evidence>
<dbReference type="FunFam" id="2.10.25.10:FF:000106">
    <property type="entry name" value="Heparan sulfate proteoglycan 2"/>
    <property type="match status" value="1"/>
</dbReference>
<evidence type="ECO:0000313" key="23">
    <source>
        <dbReference type="Proteomes" id="UP000694843"/>
    </source>
</evidence>
<evidence type="ECO:0000256" key="1">
    <source>
        <dbReference type="ARBA" id="ARBA00004302"/>
    </source>
</evidence>
<dbReference type="PANTHER" id="PTHR10574">
    <property type="entry name" value="NETRIN/LAMININ-RELATED"/>
    <property type="match status" value="1"/>
</dbReference>
<dbReference type="SMART" id="SM00181">
    <property type="entry name" value="EGF"/>
    <property type="match status" value="9"/>
</dbReference>
<dbReference type="FunFam" id="2.10.25.10:FF:000083">
    <property type="entry name" value="Laminin subunit alpha"/>
    <property type="match status" value="1"/>
</dbReference>
<feature type="disulfide bond" evidence="15">
    <location>
        <begin position="513"/>
        <end position="522"/>
    </location>
</feature>
<dbReference type="FunFam" id="2.10.25.10:FF:000407">
    <property type="entry name" value="Laminin subunit alpha-3"/>
    <property type="match status" value="1"/>
</dbReference>
<keyword evidence="12 15" id="KW-0424">Laminin EGF-like domain</keyword>
<feature type="domain" description="Laminin EGF-like" evidence="20">
    <location>
        <begin position="1273"/>
        <end position="1318"/>
    </location>
</feature>
<dbReference type="PANTHER" id="PTHR10574:SF406">
    <property type="entry name" value="LAMININ SUBUNIT ALPHA 5"/>
    <property type="match status" value="1"/>
</dbReference>
<dbReference type="FunFam" id="2.10.25.10:FF:000090">
    <property type="entry name" value="laminin subunit alpha"/>
    <property type="match status" value="1"/>
</dbReference>
<dbReference type="GeneID" id="108666416"/>
<feature type="domain" description="Laminin N-terminal" evidence="22">
    <location>
        <begin position="20"/>
        <end position="271"/>
    </location>
</feature>
<feature type="disulfide bond" evidence="15">
    <location>
        <begin position="1387"/>
        <end position="1396"/>
    </location>
</feature>
<evidence type="ECO:0000259" key="21">
    <source>
        <dbReference type="PROSITE" id="PS51115"/>
    </source>
</evidence>
<dbReference type="FunFam" id="2.10.25.10:FF:000224">
    <property type="entry name" value="Usherin"/>
    <property type="match status" value="1"/>
</dbReference>
<feature type="domain" description="Laminin EGF-like" evidence="20">
    <location>
        <begin position="1364"/>
        <end position="1411"/>
    </location>
</feature>
<feature type="disulfide bond" evidence="15">
    <location>
        <begin position="629"/>
        <end position="641"/>
    </location>
</feature>
<feature type="domain" description="Laminin EGF-like" evidence="20">
    <location>
        <begin position="1917"/>
        <end position="1963"/>
    </location>
</feature>
<feature type="disulfide bond" evidence="15">
    <location>
        <begin position="1787"/>
        <end position="1796"/>
    </location>
</feature>
<feature type="disulfide bond" evidence="15">
    <location>
        <begin position="1937"/>
        <end position="1946"/>
    </location>
</feature>
<dbReference type="SMART" id="SM00281">
    <property type="entry name" value="LamB"/>
    <property type="match status" value="1"/>
</dbReference>
<dbReference type="GO" id="GO:0009887">
    <property type="term" value="P:animal organ morphogenesis"/>
    <property type="evidence" value="ECO:0007669"/>
    <property type="project" value="TreeGrafter"/>
</dbReference>
<dbReference type="FunFam" id="2.10.25.10:FF:000082">
    <property type="entry name" value="Laminin subunit alpha 1"/>
    <property type="match status" value="2"/>
</dbReference>
<dbReference type="FunFam" id="2.10.25.10:FF:000189">
    <property type="entry name" value="Laminin subunit alpha 2"/>
    <property type="match status" value="1"/>
</dbReference>
<feature type="domain" description="Laminin EGF-like" evidence="20">
    <location>
        <begin position="1870"/>
        <end position="1916"/>
    </location>
</feature>
<dbReference type="GO" id="GO:0009888">
    <property type="term" value="P:tissue development"/>
    <property type="evidence" value="ECO:0007669"/>
    <property type="project" value="TreeGrafter"/>
</dbReference>
<feature type="disulfide bond" evidence="14">
    <location>
        <begin position="3544"/>
        <end position="3571"/>
    </location>
</feature>
<dbReference type="InterPro" id="IPR001368">
    <property type="entry name" value="TNFR/NGFR_Cys_rich_reg"/>
</dbReference>
<dbReference type="GO" id="GO:0048731">
    <property type="term" value="P:system development"/>
    <property type="evidence" value="ECO:0007669"/>
    <property type="project" value="UniProtKB-ARBA"/>
</dbReference>
<keyword evidence="23" id="KW-1185">Reference proteome</keyword>
<feature type="domain" description="Laminin EGF-like" evidence="20">
    <location>
        <begin position="538"/>
        <end position="588"/>
    </location>
</feature>
<keyword evidence="10" id="KW-0325">Glycoprotein</keyword>
<feature type="disulfide bond" evidence="15">
    <location>
        <begin position="448"/>
        <end position="465"/>
    </location>
</feature>
<evidence type="ECO:0000259" key="20">
    <source>
        <dbReference type="PROSITE" id="PS50027"/>
    </source>
</evidence>
<dbReference type="GO" id="GO:0005604">
    <property type="term" value="C:basement membrane"/>
    <property type="evidence" value="ECO:0007669"/>
    <property type="project" value="UniProtKB-SubCell"/>
</dbReference>
<feature type="disulfide bond" evidence="15">
    <location>
        <begin position="1841"/>
        <end position="1850"/>
    </location>
</feature>
<dbReference type="InterPro" id="IPR013320">
    <property type="entry name" value="ConA-like_dom_sf"/>
</dbReference>
<feature type="compositionally biased region" description="Polar residues" evidence="17">
    <location>
        <begin position="3114"/>
        <end position="3124"/>
    </location>
</feature>
<dbReference type="SUPFAM" id="SSF57196">
    <property type="entry name" value="EGF/Laminin"/>
    <property type="match status" value="20"/>
</dbReference>
<feature type="disulfide bond" evidence="15">
    <location>
        <begin position="1433"/>
        <end position="1442"/>
    </location>
</feature>
<dbReference type="InterPro" id="IPR008211">
    <property type="entry name" value="Laminin_N"/>
</dbReference>
<dbReference type="InterPro" id="IPR050440">
    <property type="entry name" value="Laminin/Netrin_ECM"/>
</dbReference>
<evidence type="ECO:0000256" key="6">
    <source>
        <dbReference type="ARBA" id="ARBA00022737"/>
    </source>
</evidence>
<feature type="domain" description="Laminin G" evidence="19">
    <location>
        <begin position="3216"/>
        <end position="3391"/>
    </location>
</feature>
<dbReference type="PROSITE" id="PS50025">
    <property type="entry name" value="LAM_G_DOMAIN"/>
    <property type="match status" value="5"/>
</dbReference>
<dbReference type="Gene3D" id="2.60.120.200">
    <property type="match status" value="5"/>
</dbReference>
<evidence type="ECO:0000256" key="5">
    <source>
        <dbReference type="ARBA" id="ARBA00022729"/>
    </source>
</evidence>
<feature type="disulfide bond" evidence="15">
    <location>
        <begin position="1412"/>
        <end position="1424"/>
    </location>
</feature>
<evidence type="ECO:0000256" key="16">
    <source>
        <dbReference type="SAM" id="Coils"/>
    </source>
</evidence>
<dbReference type="PROSITE" id="PS51117">
    <property type="entry name" value="LAMININ_NTER"/>
    <property type="match status" value="1"/>
</dbReference>
<dbReference type="CTD" id="38723"/>
<evidence type="ECO:0000256" key="12">
    <source>
        <dbReference type="ARBA" id="ARBA00023292"/>
    </source>
</evidence>
<keyword evidence="6" id="KW-0677">Repeat</keyword>
<dbReference type="FunFam" id="2.10.25.10:FF:000135">
    <property type="entry name" value="Laminin subunit beta 4"/>
    <property type="match status" value="1"/>
</dbReference>
<dbReference type="Pfam" id="PF00055">
    <property type="entry name" value="Laminin_N"/>
    <property type="match status" value="1"/>
</dbReference>
<protein>
    <submittedName>
        <fullName evidence="24">Laminin subunit alpha</fullName>
    </submittedName>
</protein>
<feature type="domain" description="Laminin EGF-like" evidence="20">
    <location>
        <begin position="1817"/>
        <end position="1869"/>
    </location>
</feature>
<feature type="disulfide bond" evidence="15">
    <location>
        <begin position="446"/>
        <end position="458"/>
    </location>
</feature>
<evidence type="ECO:0000256" key="3">
    <source>
        <dbReference type="ARBA" id="ARBA00022525"/>
    </source>
</evidence>
<feature type="domain" description="Laminin EGF-like" evidence="20">
    <location>
        <begin position="1710"/>
        <end position="1759"/>
    </location>
</feature>
<feature type="domain" description="Laminin EGF-like" evidence="20">
    <location>
        <begin position="492"/>
        <end position="537"/>
    </location>
</feature>
<dbReference type="CDD" id="cd00110">
    <property type="entry name" value="LamG"/>
    <property type="match status" value="5"/>
</dbReference>
<dbReference type="InterPro" id="IPR000034">
    <property type="entry name" value="Laminin_IV"/>
</dbReference>
<dbReference type="SUPFAM" id="SSF49899">
    <property type="entry name" value="Concanavalin A-like lectins/glucanases"/>
    <property type="match status" value="5"/>
</dbReference>
<dbReference type="CDD" id="cd00055">
    <property type="entry name" value="EGF_Lam"/>
    <property type="match status" value="21"/>
</dbReference>
<organism evidence="23 24">
    <name type="scientific">Hyalella azteca</name>
    <name type="common">Amphipod</name>
    <dbReference type="NCBI Taxonomy" id="294128"/>
    <lineage>
        <taxon>Eukaryota</taxon>
        <taxon>Metazoa</taxon>
        <taxon>Ecdysozoa</taxon>
        <taxon>Arthropoda</taxon>
        <taxon>Crustacea</taxon>
        <taxon>Multicrustacea</taxon>
        <taxon>Malacostraca</taxon>
        <taxon>Eumalacostraca</taxon>
        <taxon>Peracarida</taxon>
        <taxon>Amphipoda</taxon>
        <taxon>Senticaudata</taxon>
        <taxon>Talitrida</taxon>
        <taxon>Talitroidea</taxon>
        <taxon>Hyalellidae</taxon>
        <taxon>Hyalella</taxon>
    </lineage>
</organism>
<feature type="disulfide bond" evidence="15">
    <location>
        <begin position="492"/>
        <end position="504"/>
    </location>
</feature>
<proteinExistence type="predicted"/>
<evidence type="ECO:0000259" key="22">
    <source>
        <dbReference type="PROSITE" id="PS51117"/>
    </source>
</evidence>
<feature type="domain" description="Laminin G" evidence="19">
    <location>
        <begin position="2759"/>
        <end position="2932"/>
    </location>
</feature>
<feature type="coiled-coil region" evidence="16">
    <location>
        <begin position="2374"/>
        <end position="2440"/>
    </location>
</feature>
<feature type="disulfide bond" evidence="15">
    <location>
        <begin position="538"/>
        <end position="550"/>
    </location>
</feature>
<feature type="compositionally biased region" description="Acidic residues" evidence="17">
    <location>
        <begin position="3168"/>
        <end position="3180"/>
    </location>
</feature>
<dbReference type="FunFam" id="2.10.25.10:FF:000388">
    <property type="entry name" value="Laminin subunit alpha"/>
    <property type="match status" value="1"/>
</dbReference>
<feature type="domain" description="Laminin EGF-like" evidence="20">
    <location>
        <begin position="1412"/>
        <end position="1462"/>
    </location>
</feature>
<evidence type="ECO:0000256" key="7">
    <source>
        <dbReference type="ARBA" id="ARBA00022869"/>
    </source>
</evidence>
<keyword evidence="3" id="KW-0964">Secreted</keyword>
<dbReference type="InterPro" id="IPR000742">
    <property type="entry name" value="EGF"/>
</dbReference>
<dbReference type="InterPro" id="IPR001791">
    <property type="entry name" value="Laminin_G"/>
</dbReference>
<feature type="domain" description="Laminin IV type A" evidence="21">
    <location>
        <begin position="1483"/>
        <end position="1676"/>
    </location>
</feature>
<feature type="disulfide bond" evidence="15">
    <location>
        <begin position="1414"/>
        <end position="1431"/>
    </location>
</feature>
<feature type="compositionally biased region" description="Basic and acidic residues" evidence="17">
    <location>
        <begin position="3130"/>
        <end position="3140"/>
    </location>
</feature>
<dbReference type="InterPro" id="IPR002049">
    <property type="entry name" value="LE_dom"/>
</dbReference>